<dbReference type="PANTHER" id="PTHR16311:SF3">
    <property type="entry name" value="THROMBOSPONDIN TYPE-1 DOMAIN-CONTAINING PROTEIN 1"/>
    <property type="match status" value="1"/>
</dbReference>
<dbReference type="InterPro" id="IPR038877">
    <property type="entry name" value="THSD1"/>
</dbReference>
<feature type="signal peptide" evidence="2">
    <location>
        <begin position="1"/>
        <end position="22"/>
    </location>
</feature>
<dbReference type="Proteomes" id="UP001347796">
    <property type="component" value="Unassembled WGS sequence"/>
</dbReference>
<keyword evidence="2" id="KW-0732">Signal</keyword>
<dbReference type="InterPro" id="IPR036383">
    <property type="entry name" value="TSP1_rpt_sf"/>
</dbReference>
<organism evidence="3 4">
    <name type="scientific">Patella caerulea</name>
    <name type="common">Rayed Mediterranean limpet</name>
    <dbReference type="NCBI Taxonomy" id="87958"/>
    <lineage>
        <taxon>Eukaryota</taxon>
        <taxon>Metazoa</taxon>
        <taxon>Spiralia</taxon>
        <taxon>Lophotrochozoa</taxon>
        <taxon>Mollusca</taxon>
        <taxon>Gastropoda</taxon>
        <taxon>Patellogastropoda</taxon>
        <taxon>Patelloidea</taxon>
        <taxon>Patellidae</taxon>
        <taxon>Patella</taxon>
    </lineage>
</organism>
<dbReference type="AlphaFoldDB" id="A0AAN8JQX8"/>
<reference evidence="3 4" key="1">
    <citation type="submission" date="2024-01" db="EMBL/GenBank/DDBJ databases">
        <title>The genome of the rayed Mediterranean limpet Patella caerulea (Linnaeus, 1758).</title>
        <authorList>
            <person name="Anh-Thu Weber A."/>
            <person name="Halstead-Nussloch G."/>
        </authorList>
    </citation>
    <scope>NUCLEOTIDE SEQUENCE [LARGE SCALE GENOMIC DNA]</scope>
    <source>
        <strain evidence="3">AATW-2023a</strain>
        <tissue evidence="3">Whole specimen</tissue>
    </source>
</reference>
<protein>
    <submittedName>
        <fullName evidence="3">Uncharacterized protein</fullName>
    </submittedName>
</protein>
<evidence type="ECO:0000313" key="4">
    <source>
        <dbReference type="Proteomes" id="UP001347796"/>
    </source>
</evidence>
<dbReference type="PROSITE" id="PS50092">
    <property type="entry name" value="TSP1"/>
    <property type="match status" value="1"/>
</dbReference>
<dbReference type="Gene3D" id="2.20.100.10">
    <property type="entry name" value="Thrombospondin type-1 (TSP1) repeat"/>
    <property type="match status" value="1"/>
</dbReference>
<dbReference type="SUPFAM" id="SSF82895">
    <property type="entry name" value="TSP-1 type 1 repeat"/>
    <property type="match status" value="1"/>
</dbReference>
<dbReference type="GO" id="GO:0071944">
    <property type="term" value="C:cell periphery"/>
    <property type="evidence" value="ECO:0007669"/>
    <property type="project" value="TreeGrafter"/>
</dbReference>
<keyword evidence="4" id="KW-1185">Reference proteome</keyword>
<dbReference type="EMBL" id="JAZGQO010000007">
    <property type="protein sequence ID" value="KAK6183137.1"/>
    <property type="molecule type" value="Genomic_DNA"/>
</dbReference>
<evidence type="ECO:0000256" key="1">
    <source>
        <dbReference type="ARBA" id="ARBA00023157"/>
    </source>
</evidence>
<name>A0AAN8JQX8_PATCE</name>
<dbReference type="Pfam" id="PF00090">
    <property type="entry name" value="TSP_1"/>
    <property type="match status" value="1"/>
</dbReference>
<proteinExistence type="predicted"/>
<dbReference type="FunFam" id="2.20.100.10:FF:000001">
    <property type="entry name" value="semaphorin-5A isoform X1"/>
    <property type="match status" value="1"/>
</dbReference>
<evidence type="ECO:0000313" key="3">
    <source>
        <dbReference type="EMBL" id="KAK6183137.1"/>
    </source>
</evidence>
<evidence type="ECO:0000256" key="2">
    <source>
        <dbReference type="SAM" id="SignalP"/>
    </source>
</evidence>
<accession>A0AAN8JQX8</accession>
<dbReference type="SMART" id="SM00209">
    <property type="entry name" value="TSP1"/>
    <property type="match status" value="1"/>
</dbReference>
<comment type="caution">
    <text evidence="3">The sequence shown here is derived from an EMBL/GenBank/DDBJ whole genome shotgun (WGS) entry which is preliminary data.</text>
</comment>
<dbReference type="PANTHER" id="PTHR16311">
    <property type="entry name" value="THROMBOSPONDIN TYPE I DOMAIN-CONTAINING 1"/>
    <property type="match status" value="1"/>
</dbReference>
<keyword evidence="1" id="KW-1015">Disulfide bond</keyword>
<feature type="chain" id="PRO_5042981414" evidence="2">
    <location>
        <begin position="23"/>
        <end position="379"/>
    </location>
</feature>
<sequence>MARMLNSFLAVLVLDTAMVVVAKVEYGCYVPEDSLCSKNTLSCPVGERIRFESMRYYTKPPTITCPKLQNEEDCRTNPCCYTTPGDAYVRSSNDDLIHVFKACSYQQSCTISPPHRPLTEYRYVKYFYSCMPESNTFNITTRSTATGNDGHNLYFSGKDTPVKELTCSCDITSDGGGVYLYNWVTYLTGGSCPKLTVLFLDRPEYTCNDDGVFTAYISDQNHRVLGGRKYRIVFNNMTSSHDDIIWIRFNGPDLTVSCDCNKAVMPGGWGNWSYSTCSKSCGLGTSIRTRKCNNPAPANGGKNCPGSPTEEVACHRRACGTNGASTQQLHTKGLGALVIITSTWCATNINALELIYNGFLLVSYIGHLCIRNNMVYQKK</sequence>
<dbReference type="InterPro" id="IPR000884">
    <property type="entry name" value="TSP1_rpt"/>
</dbReference>
<gene>
    <name evidence="3" type="ORF">SNE40_010671</name>
</gene>